<evidence type="ECO:0000256" key="1">
    <source>
        <dbReference type="ARBA" id="ARBA00022622"/>
    </source>
</evidence>
<keyword evidence="3" id="KW-0186">Copper</keyword>
<dbReference type="PANTHER" id="PTHR33021">
    <property type="entry name" value="BLUE COPPER PROTEIN"/>
    <property type="match status" value="1"/>
</dbReference>
<keyword evidence="1" id="KW-0336">GPI-anchor</keyword>
<gene>
    <name evidence="10" type="primary">LOC108859327</name>
</gene>
<evidence type="ECO:0000256" key="5">
    <source>
        <dbReference type="SAM" id="MobiDB-lite"/>
    </source>
</evidence>
<dbReference type="InterPro" id="IPR003245">
    <property type="entry name" value="Phytocyanin_dom"/>
</dbReference>
<evidence type="ECO:0000256" key="7">
    <source>
        <dbReference type="SAM" id="SignalP"/>
    </source>
</evidence>
<dbReference type="GO" id="GO:0005886">
    <property type="term" value="C:plasma membrane"/>
    <property type="evidence" value="ECO:0007669"/>
    <property type="project" value="TreeGrafter"/>
</dbReference>
<dbReference type="Gene3D" id="2.60.40.420">
    <property type="entry name" value="Cupredoxins - blue copper proteins"/>
    <property type="match status" value="1"/>
</dbReference>
<keyword evidence="1" id="KW-0449">Lipoprotein</keyword>
<keyword evidence="9" id="KW-1185">Reference proteome</keyword>
<dbReference type="OrthoDB" id="1933492at2759"/>
<feature type="signal peptide" evidence="7">
    <location>
        <begin position="1"/>
        <end position="26"/>
    </location>
</feature>
<reference evidence="10" key="2">
    <citation type="submission" date="2025-08" db="UniProtKB">
        <authorList>
            <consortium name="RefSeq"/>
        </authorList>
    </citation>
    <scope>IDENTIFICATION</scope>
    <source>
        <tissue evidence="10">Leaf</tissue>
    </source>
</reference>
<reference evidence="9" key="1">
    <citation type="journal article" date="2019" name="Database">
        <title>The radish genome database (RadishGD): an integrated information resource for radish genomics.</title>
        <authorList>
            <person name="Yu H.J."/>
            <person name="Baek S."/>
            <person name="Lee Y.J."/>
            <person name="Cho A."/>
            <person name="Mun J.H."/>
        </authorList>
    </citation>
    <scope>NUCLEOTIDE SEQUENCE [LARGE SCALE GENOMIC DNA]</scope>
    <source>
        <strain evidence="9">cv. WK10039</strain>
    </source>
</reference>
<dbReference type="KEGG" id="rsz:108859327"/>
<evidence type="ECO:0000313" key="10">
    <source>
        <dbReference type="RefSeq" id="XP_018488720.1"/>
    </source>
</evidence>
<dbReference type="SUPFAM" id="SSF49503">
    <property type="entry name" value="Cupredoxins"/>
    <property type="match status" value="1"/>
</dbReference>
<dbReference type="PROSITE" id="PS51485">
    <property type="entry name" value="PHYTOCYANIN"/>
    <property type="match status" value="1"/>
</dbReference>
<feature type="transmembrane region" description="Helical" evidence="6">
    <location>
        <begin position="169"/>
        <end position="192"/>
    </location>
</feature>
<dbReference type="GO" id="GO:0009055">
    <property type="term" value="F:electron transfer activity"/>
    <property type="evidence" value="ECO:0007669"/>
    <property type="project" value="InterPro"/>
</dbReference>
<keyword evidence="6" id="KW-0472">Membrane</keyword>
<dbReference type="PANTHER" id="PTHR33021:SF356">
    <property type="entry name" value="MAVICYANIN"/>
    <property type="match status" value="1"/>
</dbReference>
<evidence type="ECO:0000259" key="8">
    <source>
        <dbReference type="PROSITE" id="PS51485"/>
    </source>
</evidence>
<evidence type="ECO:0000256" key="4">
    <source>
        <dbReference type="ARBA" id="ARBA00023180"/>
    </source>
</evidence>
<dbReference type="InterPro" id="IPR028871">
    <property type="entry name" value="BlueCu_1_BS"/>
</dbReference>
<proteinExistence type="predicted"/>
<evidence type="ECO:0000256" key="6">
    <source>
        <dbReference type="SAM" id="Phobius"/>
    </source>
</evidence>
<keyword evidence="7" id="KW-0732">Signal</keyword>
<keyword evidence="4" id="KW-0325">Glycoprotein</keyword>
<evidence type="ECO:0000256" key="3">
    <source>
        <dbReference type="ARBA" id="ARBA00023008"/>
    </source>
</evidence>
<dbReference type="PROSITE" id="PS00196">
    <property type="entry name" value="COPPER_BLUE"/>
    <property type="match status" value="1"/>
</dbReference>
<dbReference type="InterPro" id="IPR008972">
    <property type="entry name" value="Cupredoxin"/>
</dbReference>
<name>A0A6J0NWL2_RAPSA</name>
<dbReference type="GO" id="GO:0098552">
    <property type="term" value="C:side of membrane"/>
    <property type="evidence" value="ECO:0007669"/>
    <property type="project" value="UniProtKB-KW"/>
</dbReference>
<feature type="region of interest" description="Disordered" evidence="5">
    <location>
        <begin position="135"/>
        <end position="163"/>
    </location>
</feature>
<keyword evidence="6" id="KW-1133">Transmembrane helix</keyword>
<feature type="chain" id="PRO_5027027701" evidence="7">
    <location>
        <begin position="27"/>
        <end position="193"/>
    </location>
</feature>
<protein>
    <submittedName>
        <fullName evidence="10">Mavicyanin</fullName>
    </submittedName>
</protein>
<dbReference type="RefSeq" id="XP_018488720.1">
    <property type="nucleotide sequence ID" value="XM_018633218.2"/>
</dbReference>
<dbReference type="InterPro" id="IPR039391">
    <property type="entry name" value="Phytocyanin-like"/>
</dbReference>
<feature type="compositionally biased region" description="Low complexity" evidence="5">
    <location>
        <begin position="147"/>
        <end position="161"/>
    </location>
</feature>
<evidence type="ECO:0000313" key="9">
    <source>
        <dbReference type="Proteomes" id="UP000504610"/>
    </source>
</evidence>
<dbReference type="FunFam" id="2.60.40.420:FF:000003">
    <property type="entry name" value="Blue copper"/>
    <property type="match status" value="1"/>
</dbReference>
<accession>A0A6J0NWL2</accession>
<feature type="domain" description="Phytocyanin" evidence="8">
    <location>
        <begin position="28"/>
        <end position="129"/>
    </location>
</feature>
<evidence type="ECO:0000256" key="2">
    <source>
        <dbReference type="ARBA" id="ARBA00022723"/>
    </source>
</evidence>
<keyword evidence="6" id="KW-0812">Transmembrane</keyword>
<dbReference type="Pfam" id="PF02298">
    <property type="entry name" value="Cu_bind_like"/>
    <property type="match status" value="1"/>
</dbReference>
<organism evidence="9 10">
    <name type="scientific">Raphanus sativus</name>
    <name type="common">Radish</name>
    <name type="synonym">Raphanus raphanistrum var. sativus</name>
    <dbReference type="NCBI Taxonomy" id="3726"/>
    <lineage>
        <taxon>Eukaryota</taxon>
        <taxon>Viridiplantae</taxon>
        <taxon>Streptophyta</taxon>
        <taxon>Embryophyta</taxon>
        <taxon>Tracheophyta</taxon>
        <taxon>Spermatophyta</taxon>
        <taxon>Magnoliopsida</taxon>
        <taxon>eudicotyledons</taxon>
        <taxon>Gunneridae</taxon>
        <taxon>Pentapetalae</taxon>
        <taxon>rosids</taxon>
        <taxon>malvids</taxon>
        <taxon>Brassicales</taxon>
        <taxon>Brassicaceae</taxon>
        <taxon>Brassiceae</taxon>
        <taxon>Raphanus</taxon>
    </lineage>
</organism>
<sequence>MGLSREHVVCIMLIIMAMRMFGESLASSLHKVGDSAGWTTLGKVDYQKWTSSDIFTPGDSLLFVYNTQFHNVKQVSRRDFLSCNATSALATYSSGSDKVALKTPGHYYFLCGFPGHCQAGQKLHVLVVATTAASPTLSPDPSPIPSPSTGLSPSPSPATASEDSAQDGAISFSVSLSTAMSGVVVFLVALMLY</sequence>
<dbReference type="GO" id="GO:0046872">
    <property type="term" value="F:metal ion binding"/>
    <property type="evidence" value="ECO:0007669"/>
    <property type="project" value="UniProtKB-KW"/>
</dbReference>
<dbReference type="GeneID" id="108859327"/>
<dbReference type="Proteomes" id="UP000504610">
    <property type="component" value="Chromosome 5"/>
</dbReference>
<keyword evidence="2" id="KW-0479">Metal-binding</keyword>
<dbReference type="AlphaFoldDB" id="A0A6J0NWL2"/>